<dbReference type="SMART" id="SM00248">
    <property type="entry name" value="ANK"/>
    <property type="match status" value="5"/>
</dbReference>
<feature type="domain" description="TRAF-type" evidence="9">
    <location>
        <begin position="499"/>
        <end position="555"/>
    </location>
</feature>
<evidence type="ECO:0000259" key="9">
    <source>
        <dbReference type="PROSITE" id="PS50145"/>
    </source>
</evidence>
<dbReference type="PROSITE" id="PS50088">
    <property type="entry name" value="ANK_REPEAT"/>
    <property type="match status" value="1"/>
</dbReference>
<evidence type="ECO:0000256" key="1">
    <source>
        <dbReference type="ARBA" id="ARBA00022723"/>
    </source>
</evidence>
<evidence type="ECO:0000256" key="6">
    <source>
        <dbReference type="PROSITE-ProRule" id="PRU00023"/>
    </source>
</evidence>
<keyword evidence="11" id="KW-1185">Reference proteome</keyword>
<dbReference type="PANTHER" id="PTHR24173:SF74">
    <property type="entry name" value="ANKYRIN REPEAT DOMAIN-CONTAINING PROTEIN 16"/>
    <property type="match status" value="1"/>
</dbReference>
<dbReference type="AlphaFoldDB" id="A0A2P4Y0I9"/>
<evidence type="ECO:0000313" key="10">
    <source>
        <dbReference type="EMBL" id="POM71321.1"/>
    </source>
</evidence>
<name>A0A2P4Y0I9_9STRA</name>
<evidence type="ECO:0000256" key="8">
    <source>
        <dbReference type="SAM" id="Coils"/>
    </source>
</evidence>
<organism evidence="10 11">
    <name type="scientific">Phytophthora palmivora</name>
    <dbReference type="NCBI Taxonomy" id="4796"/>
    <lineage>
        <taxon>Eukaryota</taxon>
        <taxon>Sar</taxon>
        <taxon>Stramenopiles</taxon>
        <taxon>Oomycota</taxon>
        <taxon>Peronosporomycetes</taxon>
        <taxon>Peronosporales</taxon>
        <taxon>Peronosporaceae</taxon>
        <taxon>Phytophthora</taxon>
    </lineage>
</organism>
<sequence length="724" mass="82763">MITNGDIPASYETSTGETALLAAVSAKNLDALSILMTSGVSINTASRKGYTPLMKAIAVAVPQQKPLPKREGVSFFPNNNVEELEYPRSSVNDINTSIYDNDIVASVLGYEPNLIQTDQSGRTAFDWAKLTGNTQALEWLEKCQREKSILYQSHANRQERESQCEEILRRHEKYIQRIESLIAPQFFDEGELVKFLKTVAVTSTEFSSSFIDLKTMKETSRPLPFRSQYFVNIETREGWTPLSKCAAFGYVVGVQELLALGADLHYETRLRHSAMTWASYCGHEAVVLHLLRIGVDVNQKTRDGKTALMHAISNSQVKVVHHLLVAMRDQCFPAKPIETFSSEVDLNSQSKVKFHISGNKSKELRSIETEWHKIFLKQMRWQDQTGKDALNLAQDAVEQAQLKHSKFQDELTSTRDEEFLPAIQVFRQVQTAINEAEEHKRYVELHAERTKLTTCQNDGCSFKAPKDVLPSHEHHHCTKRTIKCDNCNAPLIFEDRSLHDVQLCPMRRVVCPNIQYGCQEQMLFQDREHHLNHHCRKRAMECRLSCRATVLFDELDEHESDRCPFRIVTCDLGCQATFTANHSKTHRLRECPKRMIPCTKKSSTNGGCGILVKCDEMEFHLSMLCELRDLTCKWALYGCEERIAGAAAARYNHETNECPFRMVSCRNKCELSGQILACFAEEHYRWQCMLEQNSCPNECHEGKFYICLGIYLLFIVYKMLVTAL</sequence>
<keyword evidence="4 7" id="KW-0862">Zinc</keyword>
<gene>
    <name evidence="10" type="ORF">PHPALM_12123</name>
</gene>
<dbReference type="SUPFAM" id="SSF49599">
    <property type="entry name" value="TRAF domain-like"/>
    <property type="match status" value="1"/>
</dbReference>
<dbReference type="InterPro" id="IPR002110">
    <property type="entry name" value="Ankyrin_rpt"/>
</dbReference>
<reference evidence="10 11" key="1">
    <citation type="journal article" date="2017" name="Genome Biol. Evol.">
        <title>Phytophthora megakarya and P. palmivora, closely related causal agents of cacao black pod rot, underwent increases in genome sizes and gene numbers by different mechanisms.</title>
        <authorList>
            <person name="Ali S.S."/>
            <person name="Shao J."/>
            <person name="Lary D.J."/>
            <person name="Kronmiller B."/>
            <person name="Shen D."/>
            <person name="Strem M.D."/>
            <person name="Amoako-Attah I."/>
            <person name="Akrofi A.Y."/>
            <person name="Begoude B.A."/>
            <person name="Ten Hoopen G.M."/>
            <person name="Coulibaly K."/>
            <person name="Kebe B.I."/>
            <person name="Melnick R.L."/>
            <person name="Guiltinan M.J."/>
            <person name="Tyler B.M."/>
            <person name="Meinhardt L.W."/>
            <person name="Bailey B.A."/>
        </authorList>
    </citation>
    <scope>NUCLEOTIDE SEQUENCE [LARGE SCALE GENOMIC DNA]</scope>
    <source>
        <strain evidence="11">sbr112.9</strain>
    </source>
</reference>
<dbReference type="OrthoDB" id="93846at2759"/>
<dbReference type="Gene3D" id="1.25.40.20">
    <property type="entry name" value="Ankyrin repeat-containing domain"/>
    <property type="match status" value="2"/>
</dbReference>
<accession>A0A2P4Y0I9</accession>
<evidence type="ECO:0000256" key="7">
    <source>
        <dbReference type="PROSITE-ProRule" id="PRU00207"/>
    </source>
</evidence>
<keyword evidence="5 6" id="KW-0040">ANK repeat</keyword>
<keyword evidence="1 7" id="KW-0479">Metal-binding</keyword>
<protein>
    <recommendedName>
        <fullName evidence="9">TRAF-type domain-containing protein</fullName>
    </recommendedName>
</protein>
<dbReference type="Pfam" id="PF02176">
    <property type="entry name" value="zf-TRAF"/>
    <property type="match status" value="1"/>
</dbReference>
<comment type="caution">
    <text evidence="10">The sequence shown here is derived from an EMBL/GenBank/DDBJ whole genome shotgun (WGS) entry which is preliminary data.</text>
</comment>
<dbReference type="Gene3D" id="3.30.40.10">
    <property type="entry name" value="Zinc/RING finger domain, C3HC4 (zinc finger)"/>
    <property type="match status" value="3"/>
</dbReference>
<dbReference type="EMBL" id="NCKW01006530">
    <property type="protein sequence ID" value="POM71321.1"/>
    <property type="molecule type" value="Genomic_DNA"/>
</dbReference>
<dbReference type="PROSITE" id="PS50145">
    <property type="entry name" value="ZF_TRAF"/>
    <property type="match status" value="2"/>
</dbReference>
<dbReference type="InterPro" id="IPR013083">
    <property type="entry name" value="Znf_RING/FYVE/PHD"/>
</dbReference>
<feature type="domain" description="TRAF-type" evidence="9">
    <location>
        <begin position="585"/>
        <end position="643"/>
    </location>
</feature>
<dbReference type="InterPro" id="IPR001293">
    <property type="entry name" value="Znf_TRAF"/>
</dbReference>
<keyword evidence="8" id="KW-0175">Coiled coil</keyword>
<dbReference type="Proteomes" id="UP000237271">
    <property type="component" value="Unassembled WGS sequence"/>
</dbReference>
<evidence type="ECO:0000256" key="5">
    <source>
        <dbReference type="ARBA" id="ARBA00023043"/>
    </source>
</evidence>
<dbReference type="GO" id="GO:0008270">
    <property type="term" value="F:zinc ion binding"/>
    <property type="evidence" value="ECO:0007669"/>
    <property type="project" value="UniProtKB-KW"/>
</dbReference>
<dbReference type="PANTHER" id="PTHR24173">
    <property type="entry name" value="ANKYRIN REPEAT CONTAINING"/>
    <property type="match status" value="1"/>
</dbReference>
<evidence type="ECO:0000256" key="3">
    <source>
        <dbReference type="ARBA" id="ARBA00022771"/>
    </source>
</evidence>
<feature type="repeat" description="ANK" evidence="6">
    <location>
        <begin position="15"/>
        <end position="47"/>
    </location>
</feature>
<dbReference type="InterPro" id="IPR036770">
    <property type="entry name" value="Ankyrin_rpt-contain_sf"/>
</dbReference>
<evidence type="ECO:0000256" key="4">
    <source>
        <dbReference type="ARBA" id="ARBA00022833"/>
    </source>
</evidence>
<keyword evidence="3 7" id="KW-0863">Zinc-finger</keyword>
<dbReference type="Pfam" id="PF12796">
    <property type="entry name" value="Ank_2"/>
    <property type="match status" value="1"/>
</dbReference>
<feature type="zinc finger region" description="TRAF-type" evidence="7">
    <location>
        <begin position="585"/>
        <end position="643"/>
    </location>
</feature>
<feature type="coiled-coil region" evidence="8">
    <location>
        <begin position="390"/>
        <end position="417"/>
    </location>
</feature>
<dbReference type="SUPFAM" id="SSF48403">
    <property type="entry name" value="Ankyrin repeat"/>
    <property type="match status" value="1"/>
</dbReference>
<keyword evidence="2" id="KW-0677">Repeat</keyword>
<proteinExistence type="predicted"/>
<evidence type="ECO:0000313" key="11">
    <source>
        <dbReference type="Proteomes" id="UP000237271"/>
    </source>
</evidence>
<evidence type="ECO:0000256" key="2">
    <source>
        <dbReference type="ARBA" id="ARBA00022737"/>
    </source>
</evidence>
<feature type="zinc finger region" description="TRAF-type" evidence="7">
    <location>
        <begin position="499"/>
        <end position="555"/>
    </location>
</feature>